<feature type="domain" description="Serine hydrolase" evidence="2">
    <location>
        <begin position="2"/>
        <end position="247"/>
    </location>
</feature>
<dbReference type="InterPro" id="IPR005645">
    <property type="entry name" value="FSH-like_dom"/>
</dbReference>
<dbReference type="InterPro" id="IPR029058">
    <property type="entry name" value="AB_hydrolase_fold"/>
</dbReference>
<sequence length="266" mass="29554">MKFLCLHGAIGNIDVSRTTLGTLVLRCSRSQNISIQLSPLEKELSRDNAASFQYINGLVKITPPPGFEQYFGVGPHYRWADDEGAAQESMVSRVRQIPVGQNPEDVMRDLVGDREVVWRNHQEVMDYLYDTMEKNPDIEGIIGYSEGASIAATLILDEQKRFEETGRPRRIKCAMFVTGWPPISPEEGIILADESELMIDVPTTHVVGANDPFRHGAYALYNICDPDTATFFDTGKGHTIPRSGKVITELADAVRGLQAMAHGEDM</sequence>
<accession>A0A9W9IMC0</accession>
<dbReference type="Proteomes" id="UP001146351">
    <property type="component" value="Unassembled WGS sequence"/>
</dbReference>
<proteinExistence type="predicted"/>
<dbReference type="PANTHER" id="PTHR48070">
    <property type="entry name" value="ESTERASE OVCA2"/>
    <property type="match status" value="1"/>
</dbReference>
<dbReference type="Gene3D" id="3.40.50.1820">
    <property type="entry name" value="alpha/beta hydrolase"/>
    <property type="match status" value="1"/>
</dbReference>
<keyword evidence="4" id="KW-1185">Reference proteome</keyword>
<gene>
    <name evidence="3" type="ORF">N7492_003679</name>
</gene>
<dbReference type="GO" id="GO:0072330">
    <property type="term" value="P:monocarboxylic acid biosynthetic process"/>
    <property type="evidence" value="ECO:0007669"/>
    <property type="project" value="UniProtKB-ARBA"/>
</dbReference>
<dbReference type="AlphaFoldDB" id="A0A9W9IMC0"/>
<organism evidence="3 4">
    <name type="scientific">Penicillium capsulatum</name>
    <dbReference type="NCBI Taxonomy" id="69766"/>
    <lineage>
        <taxon>Eukaryota</taxon>
        <taxon>Fungi</taxon>
        <taxon>Dikarya</taxon>
        <taxon>Ascomycota</taxon>
        <taxon>Pezizomycotina</taxon>
        <taxon>Eurotiomycetes</taxon>
        <taxon>Eurotiomycetidae</taxon>
        <taxon>Eurotiales</taxon>
        <taxon>Aspergillaceae</taxon>
        <taxon>Penicillium</taxon>
    </lineage>
</organism>
<dbReference type="GO" id="GO:0005737">
    <property type="term" value="C:cytoplasm"/>
    <property type="evidence" value="ECO:0007669"/>
    <property type="project" value="TreeGrafter"/>
</dbReference>
<dbReference type="GO" id="GO:0017000">
    <property type="term" value="P:antibiotic biosynthetic process"/>
    <property type="evidence" value="ECO:0007669"/>
    <property type="project" value="UniProtKB-ARBA"/>
</dbReference>
<dbReference type="InterPro" id="IPR050593">
    <property type="entry name" value="LovG"/>
</dbReference>
<reference evidence="3" key="2">
    <citation type="journal article" date="2023" name="IMA Fungus">
        <title>Comparative genomic study of the Penicillium genus elucidates a diverse pangenome and 15 lateral gene transfer events.</title>
        <authorList>
            <person name="Petersen C."/>
            <person name="Sorensen T."/>
            <person name="Nielsen M.R."/>
            <person name="Sondergaard T.E."/>
            <person name="Sorensen J.L."/>
            <person name="Fitzpatrick D.A."/>
            <person name="Frisvad J.C."/>
            <person name="Nielsen K.L."/>
        </authorList>
    </citation>
    <scope>NUCLEOTIDE SEQUENCE</scope>
    <source>
        <strain evidence="3">IBT 21917</strain>
    </source>
</reference>
<evidence type="ECO:0000256" key="1">
    <source>
        <dbReference type="ARBA" id="ARBA00022801"/>
    </source>
</evidence>
<keyword evidence="1" id="KW-0378">Hydrolase</keyword>
<dbReference type="GO" id="GO:0019748">
    <property type="term" value="P:secondary metabolic process"/>
    <property type="evidence" value="ECO:0007669"/>
    <property type="project" value="TreeGrafter"/>
</dbReference>
<dbReference type="PANTHER" id="PTHR48070:SF4">
    <property type="entry name" value="ESTERASE ALNB"/>
    <property type="match status" value="1"/>
</dbReference>
<reference evidence="3" key="1">
    <citation type="submission" date="2022-11" db="EMBL/GenBank/DDBJ databases">
        <authorList>
            <person name="Petersen C."/>
        </authorList>
    </citation>
    <scope>NUCLEOTIDE SEQUENCE</scope>
    <source>
        <strain evidence="3">IBT 21917</strain>
    </source>
</reference>
<name>A0A9W9IMC0_9EURO</name>
<evidence type="ECO:0000259" key="2">
    <source>
        <dbReference type="Pfam" id="PF03959"/>
    </source>
</evidence>
<dbReference type="GO" id="GO:0005634">
    <property type="term" value="C:nucleus"/>
    <property type="evidence" value="ECO:0007669"/>
    <property type="project" value="TreeGrafter"/>
</dbReference>
<dbReference type="Pfam" id="PF03959">
    <property type="entry name" value="FSH1"/>
    <property type="match status" value="1"/>
</dbReference>
<dbReference type="OrthoDB" id="414698at2759"/>
<dbReference type="SUPFAM" id="SSF53474">
    <property type="entry name" value="alpha/beta-Hydrolases"/>
    <property type="match status" value="1"/>
</dbReference>
<evidence type="ECO:0000313" key="3">
    <source>
        <dbReference type="EMBL" id="KAJ5180469.1"/>
    </source>
</evidence>
<dbReference type="EMBL" id="JAPQKO010000002">
    <property type="protein sequence ID" value="KAJ5180469.1"/>
    <property type="molecule type" value="Genomic_DNA"/>
</dbReference>
<evidence type="ECO:0000313" key="4">
    <source>
        <dbReference type="Proteomes" id="UP001146351"/>
    </source>
</evidence>
<protein>
    <submittedName>
        <fullName evidence="3">DUF341 family oxidoreductase</fullName>
    </submittedName>
</protein>
<comment type="caution">
    <text evidence="3">The sequence shown here is derived from an EMBL/GenBank/DDBJ whole genome shotgun (WGS) entry which is preliminary data.</text>
</comment>
<dbReference type="GO" id="GO:0016787">
    <property type="term" value="F:hydrolase activity"/>
    <property type="evidence" value="ECO:0007669"/>
    <property type="project" value="UniProtKB-KW"/>
</dbReference>